<dbReference type="Pfam" id="PF07845">
    <property type="entry name" value="DUF1636"/>
    <property type="match status" value="1"/>
</dbReference>
<dbReference type="AlphaFoldDB" id="A0A7W6FPN4"/>
<keyword evidence="2" id="KW-1185">Reference proteome</keyword>
<dbReference type="InterPro" id="IPR012863">
    <property type="entry name" value="DUF1636"/>
</dbReference>
<protein>
    <submittedName>
        <fullName evidence="1">Putative metal-binding protein</fullName>
    </submittedName>
</protein>
<name>A0A7W6FPN4_9SPHN</name>
<evidence type="ECO:0000313" key="1">
    <source>
        <dbReference type="EMBL" id="MBB3925199.1"/>
    </source>
</evidence>
<dbReference type="RefSeq" id="WP_188070740.1">
    <property type="nucleotide sequence ID" value="NZ_BSPS01000117.1"/>
</dbReference>
<evidence type="ECO:0000313" key="2">
    <source>
        <dbReference type="Proteomes" id="UP000571950"/>
    </source>
</evidence>
<dbReference type="EMBL" id="JACIDT010000002">
    <property type="protein sequence ID" value="MBB3925199.1"/>
    <property type="molecule type" value="Genomic_DNA"/>
</dbReference>
<comment type="caution">
    <text evidence="1">The sequence shown here is derived from an EMBL/GenBank/DDBJ whole genome shotgun (WGS) entry which is preliminary data.</text>
</comment>
<sequence length="135" mass="14647">MLTPVSNGPAVVACSTCRHSAEARDDAEGMRGGARLAEALRTVRETDPRYAAIAVQEMPCLFACKDFCTVHLRAPGKVSYVLGRFTPDEEAARAILDYAAHYTASKFGRVPFSDWPEGVKGHFITRSPPEGFVAT</sequence>
<proteinExistence type="predicted"/>
<accession>A0A7W6FPN4</accession>
<organism evidence="1 2">
    <name type="scientific">Sphingobium jiangsuense</name>
    <dbReference type="NCBI Taxonomy" id="870476"/>
    <lineage>
        <taxon>Bacteria</taxon>
        <taxon>Pseudomonadati</taxon>
        <taxon>Pseudomonadota</taxon>
        <taxon>Alphaproteobacteria</taxon>
        <taxon>Sphingomonadales</taxon>
        <taxon>Sphingomonadaceae</taxon>
        <taxon>Sphingobium</taxon>
    </lineage>
</organism>
<dbReference type="Proteomes" id="UP000571950">
    <property type="component" value="Unassembled WGS sequence"/>
</dbReference>
<gene>
    <name evidence="1" type="ORF">GGR43_000900</name>
</gene>
<reference evidence="1 2" key="1">
    <citation type="submission" date="2020-08" db="EMBL/GenBank/DDBJ databases">
        <title>Genomic Encyclopedia of Type Strains, Phase IV (KMG-IV): sequencing the most valuable type-strain genomes for metagenomic binning, comparative biology and taxonomic classification.</title>
        <authorList>
            <person name="Goeker M."/>
        </authorList>
    </citation>
    <scope>NUCLEOTIDE SEQUENCE [LARGE SCALE GENOMIC DNA]</scope>
    <source>
        <strain evidence="1 2">DSM 26189</strain>
    </source>
</reference>